<evidence type="ECO:0000313" key="2">
    <source>
        <dbReference type="EMBL" id="SIN83642.1"/>
    </source>
</evidence>
<keyword evidence="3" id="KW-1185">Reference proteome</keyword>
<organism evidence="2 3">
    <name type="scientific">Agromyces cerinus subsp. cerinus</name>
    <dbReference type="NCBI Taxonomy" id="232089"/>
    <lineage>
        <taxon>Bacteria</taxon>
        <taxon>Bacillati</taxon>
        <taxon>Actinomycetota</taxon>
        <taxon>Actinomycetes</taxon>
        <taxon>Micrococcales</taxon>
        <taxon>Microbacteriaceae</taxon>
        <taxon>Agromyces</taxon>
    </lineage>
</organism>
<evidence type="ECO:0000313" key="3">
    <source>
        <dbReference type="Proteomes" id="UP000184699"/>
    </source>
</evidence>
<reference evidence="3" key="1">
    <citation type="submission" date="2016-11" db="EMBL/GenBank/DDBJ databases">
        <authorList>
            <person name="Varghese N."/>
            <person name="Submissions S."/>
        </authorList>
    </citation>
    <scope>NUCLEOTIDE SEQUENCE [LARGE SCALE GENOMIC DNA]</scope>
    <source>
        <strain evidence="3">DSM 8595</strain>
    </source>
</reference>
<dbReference type="InterPro" id="IPR025736">
    <property type="entry name" value="PucR_C-HTH_dom"/>
</dbReference>
<feature type="domain" description="PucR C-terminal helix-turn-helix" evidence="1">
    <location>
        <begin position="417"/>
        <end position="475"/>
    </location>
</feature>
<dbReference type="OrthoDB" id="3170447at2"/>
<dbReference type="PANTHER" id="PTHR33744">
    <property type="entry name" value="CARBOHYDRATE DIACID REGULATOR"/>
    <property type="match status" value="1"/>
</dbReference>
<dbReference type="InterPro" id="IPR051448">
    <property type="entry name" value="CdaR-like_regulators"/>
</dbReference>
<accession>A0A1N6EKR6</accession>
<dbReference type="EMBL" id="FSRJ01000002">
    <property type="protein sequence ID" value="SIN83642.1"/>
    <property type="molecule type" value="Genomic_DNA"/>
</dbReference>
<dbReference type="PANTHER" id="PTHR33744:SF17">
    <property type="entry name" value="CONSERVED PROTEIN"/>
    <property type="match status" value="1"/>
</dbReference>
<dbReference type="InterPro" id="IPR042070">
    <property type="entry name" value="PucR_C-HTH_sf"/>
</dbReference>
<protein>
    <submittedName>
        <fullName evidence="2">Purine catabolism regulatory protein</fullName>
    </submittedName>
</protein>
<dbReference type="Proteomes" id="UP000184699">
    <property type="component" value="Unassembled WGS sequence"/>
</dbReference>
<sequence>MARDVLSIARVLGGELIGDGIAPATPVDAALRLEEFSVVGHPGFATLVVAGAEPLATALTAGGPRADALRGTVLVSHGATRALRRAVESTGATAIVGAEASDAVLHPLLVALLATDQAAEDRLVTTGTKVLTQVARRGGVGAVVAELARRIDGWAVLLDPHGQVISTAGAGGLHVQDAVAVAFSRPVRVRHPGLQVHPVGTGEDLSAYLVISSREASMSRGRDLASQAAALLDLILRTHDRTTTERLGREVMIDTLLDGGPAAAALLRRWGVHESSLTGFALTARSKSVDLERLVTRWLDELGSVHLITEEPGHLLGFLRDDRVDDLVRRVEDVTADARTPLRLGLGSPAASDALARTAAEARQALDVAVTDALTVSRYRALPTVALVLDRLDPGDNARLAEVLDPLRGDDGLHAELTRTLRVYLAEHGSWGVAAEQLGVHRQTLTNRIHRVEELTGLSMGNPDDRTAAWLAIRALDR</sequence>
<dbReference type="Gene3D" id="1.10.10.2840">
    <property type="entry name" value="PucR C-terminal helix-turn-helix domain"/>
    <property type="match status" value="1"/>
</dbReference>
<evidence type="ECO:0000259" key="1">
    <source>
        <dbReference type="Pfam" id="PF13556"/>
    </source>
</evidence>
<proteinExistence type="predicted"/>
<gene>
    <name evidence="2" type="ORF">SAMN05443544_1247</name>
</gene>
<dbReference type="AlphaFoldDB" id="A0A1N6EKR6"/>
<dbReference type="Pfam" id="PF13556">
    <property type="entry name" value="HTH_30"/>
    <property type="match status" value="1"/>
</dbReference>
<dbReference type="STRING" id="232089.SAMN05443544_1247"/>
<dbReference type="RefSeq" id="WP_074259522.1">
    <property type="nucleotide sequence ID" value="NZ_FSRJ01000002.1"/>
</dbReference>
<name>A0A1N6EKR6_9MICO</name>